<dbReference type="EMBL" id="BJYA01000013">
    <property type="protein sequence ID" value="GEN46274.1"/>
    <property type="molecule type" value="Genomic_DNA"/>
</dbReference>
<dbReference type="Proteomes" id="UP000321440">
    <property type="component" value="Unassembled WGS sequence"/>
</dbReference>
<feature type="domain" description="Gcp-like" evidence="1">
    <location>
        <begin position="31"/>
        <end position="224"/>
    </location>
</feature>
<name>A0A511W594_9BACI</name>
<evidence type="ECO:0000313" key="3">
    <source>
        <dbReference type="Proteomes" id="UP000321440"/>
    </source>
</evidence>
<dbReference type="PANTHER" id="PTHR11735:SF11">
    <property type="entry name" value="TRNA THREONYLCARBAMOYLADENOSINE BIOSYNTHESIS PROTEIN TSAB"/>
    <property type="match status" value="1"/>
</dbReference>
<dbReference type="OrthoDB" id="9784166at2"/>
<sequence length="231" mass="25830">MNVLAIDTSNQPMSVAILKDSQLAAELTVNVKRNHSIQLMPAVDYIFNQANLTPKDLNLIAVSEGPGSYTGLRIGMTTAKTMAWTLNIPVVAISSLEMLAANLTYHNSYVCPFFDARRGNVFTGLYQAQNGQIANVKDDLNTSMESWLEQLQNIDETVHFISSTNHQFDELIKEKLGAQANIIQHSMNLPRASMLAHLALEREPTPVHALKPQYHRMVEAEAKWLEQNQSR</sequence>
<evidence type="ECO:0000313" key="2">
    <source>
        <dbReference type="EMBL" id="GEN46274.1"/>
    </source>
</evidence>
<dbReference type="RefSeq" id="WP_146816944.1">
    <property type="nucleotide sequence ID" value="NZ_BJYA01000013.1"/>
</dbReference>
<dbReference type="AlphaFoldDB" id="A0A511W594"/>
<dbReference type="Gene3D" id="3.30.420.40">
    <property type="match status" value="2"/>
</dbReference>
<dbReference type="InterPro" id="IPR043129">
    <property type="entry name" value="ATPase_NBD"/>
</dbReference>
<dbReference type="GO" id="GO:0002949">
    <property type="term" value="P:tRNA threonylcarbamoyladenosine modification"/>
    <property type="evidence" value="ECO:0007669"/>
    <property type="project" value="InterPro"/>
</dbReference>
<gene>
    <name evidence="2" type="primary">tsaB</name>
    <name evidence="2" type="ORF">AHA02nite_20500</name>
</gene>
<proteinExistence type="predicted"/>
<dbReference type="PANTHER" id="PTHR11735">
    <property type="entry name" value="TRNA N6-ADENOSINE THREONYLCARBAMOYLTRANSFERASE"/>
    <property type="match status" value="1"/>
</dbReference>
<dbReference type="SUPFAM" id="SSF53067">
    <property type="entry name" value="Actin-like ATPase domain"/>
    <property type="match status" value="2"/>
</dbReference>
<dbReference type="NCBIfam" id="TIGR03725">
    <property type="entry name" value="T6A_YeaZ"/>
    <property type="match status" value="1"/>
</dbReference>
<comment type="caution">
    <text evidence="2">The sequence shown here is derived from an EMBL/GenBank/DDBJ whole genome shotgun (WGS) entry which is preliminary data.</text>
</comment>
<dbReference type="GO" id="GO:0005829">
    <property type="term" value="C:cytosol"/>
    <property type="evidence" value="ECO:0007669"/>
    <property type="project" value="TreeGrafter"/>
</dbReference>
<dbReference type="CDD" id="cd24032">
    <property type="entry name" value="ASKHA_NBD_TsaB"/>
    <property type="match status" value="1"/>
</dbReference>
<evidence type="ECO:0000259" key="1">
    <source>
        <dbReference type="Pfam" id="PF00814"/>
    </source>
</evidence>
<organism evidence="2 3">
    <name type="scientific">Alkalibacillus haloalkaliphilus</name>
    <dbReference type="NCBI Taxonomy" id="94136"/>
    <lineage>
        <taxon>Bacteria</taxon>
        <taxon>Bacillati</taxon>
        <taxon>Bacillota</taxon>
        <taxon>Bacilli</taxon>
        <taxon>Bacillales</taxon>
        <taxon>Bacillaceae</taxon>
        <taxon>Alkalibacillus</taxon>
    </lineage>
</organism>
<protein>
    <submittedName>
        <fullName evidence="2">tRNA threonylcarbamoyladenosine biosynthesis protein TsaB</fullName>
    </submittedName>
</protein>
<dbReference type="Pfam" id="PF00814">
    <property type="entry name" value="TsaD"/>
    <property type="match status" value="1"/>
</dbReference>
<reference evidence="2 3" key="1">
    <citation type="submission" date="2019-07" db="EMBL/GenBank/DDBJ databases">
        <title>Whole genome shotgun sequence of Alkalibacillus haloalkaliphilus NBRC 103110.</title>
        <authorList>
            <person name="Hosoyama A."/>
            <person name="Uohara A."/>
            <person name="Ohji S."/>
            <person name="Ichikawa N."/>
        </authorList>
    </citation>
    <scope>NUCLEOTIDE SEQUENCE [LARGE SCALE GENOMIC DNA]</scope>
    <source>
        <strain evidence="2 3">NBRC 103110</strain>
    </source>
</reference>
<dbReference type="InterPro" id="IPR000905">
    <property type="entry name" value="Gcp-like_dom"/>
</dbReference>
<keyword evidence="3" id="KW-1185">Reference proteome</keyword>
<dbReference type="InterPro" id="IPR022496">
    <property type="entry name" value="T6A_TsaB"/>
</dbReference>
<accession>A0A511W594</accession>